<dbReference type="AlphaFoldDB" id="A0A136LWE0"/>
<dbReference type="EMBL" id="JYNZ01000005">
    <property type="protein sequence ID" value="KXK25983.1"/>
    <property type="molecule type" value="Genomic_DNA"/>
</dbReference>
<evidence type="ECO:0000256" key="1">
    <source>
        <dbReference type="SAM" id="MobiDB-lite"/>
    </source>
</evidence>
<comment type="caution">
    <text evidence="2">The sequence shown here is derived from an EMBL/GenBank/DDBJ whole genome shotgun (WGS) entry which is preliminary data.</text>
</comment>
<name>A0A136LWE0_9BACT</name>
<proteinExistence type="predicted"/>
<feature type="compositionally biased region" description="Polar residues" evidence="1">
    <location>
        <begin position="35"/>
        <end position="55"/>
    </location>
</feature>
<feature type="region of interest" description="Disordered" evidence="1">
    <location>
        <begin position="1"/>
        <end position="55"/>
    </location>
</feature>
<accession>A0A136LWE0</accession>
<organism evidence="2 3">
    <name type="scientific">candidate division WS6 bacterium OLB20</name>
    <dbReference type="NCBI Taxonomy" id="1617426"/>
    <lineage>
        <taxon>Bacteria</taxon>
        <taxon>Candidatus Dojkabacteria</taxon>
    </lineage>
</organism>
<sequence length="55" mass="6057">MTGEPMRQNGPAFRRKEFRVGNAGNTGVNGRKNVCSYSNRTRPGSATDFVDSNYS</sequence>
<evidence type="ECO:0000313" key="2">
    <source>
        <dbReference type="EMBL" id="KXK25983.1"/>
    </source>
</evidence>
<protein>
    <submittedName>
        <fullName evidence="2">Uncharacterized protein</fullName>
    </submittedName>
</protein>
<dbReference type="Proteomes" id="UP000070457">
    <property type="component" value="Unassembled WGS sequence"/>
</dbReference>
<gene>
    <name evidence="2" type="ORF">TR69_WS6001001273</name>
</gene>
<evidence type="ECO:0000313" key="3">
    <source>
        <dbReference type="Proteomes" id="UP000070457"/>
    </source>
</evidence>
<dbReference type="STRING" id="1617426.TR69_WS6001001273"/>
<reference evidence="2 3" key="1">
    <citation type="submission" date="2015-02" db="EMBL/GenBank/DDBJ databases">
        <title>Improved understanding of the partial-nitritation anammox process through 23 genomes representing the majority of the microbial community.</title>
        <authorList>
            <person name="Speth D.R."/>
            <person name="In T Zandt M."/>
            <person name="Guerrero Cruz S."/>
            <person name="Jetten M.S."/>
            <person name="Dutilh B.E."/>
        </authorList>
    </citation>
    <scope>NUCLEOTIDE SEQUENCE [LARGE SCALE GENOMIC DNA]</scope>
    <source>
        <strain evidence="2">OLB20</strain>
    </source>
</reference>